<dbReference type="SUPFAM" id="SSF53098">
    <property type="entry name" value="Ribonuclease H-like"/>
    <property type="match status" value="1"/>
</dbReference>
<protein>
    <submittedName>
        <fullName evidence="2">Uncharacterized protein</fullName>
    </submittedName>
</protein>
<dbReference type="InterPro" id="IPR036397">
    <property type="entry name" value="RNaseH_sf"/>
</dbReference>
<organism evidence="2 3">
    <name type="scientific">Ketogulonicigenium robustum</name>
    <dbReference type="NCBI Taxonomy" id="92947"/>
    <lineage>
        <taxon>Bacteria</taxon>
        <taxon>Pseudomonadati</taxon>
        <taxon>Pseudomonadota</taxon>
        <taxon>Alphaproteobacteria</taxon>
        <taxon>Rhodobacterales</taxon>
        <taxon>Roseobacteraceae</taxon>
        <taxon>Ketogulonicigenium</taxon>
    </lineage>
</organism>
<keyword evidence="3" id="KW-1185">Reference proteome</keyword>
<dbReference type="STRING" id="92947.BVG79_01987"/>
<evidence type="ECO:0000256" key="1">
    <source>
        <dbReference type="SAM" id="MobiDB-lite"/>
    </source>
</evidence>
<dbReference type="OrthoDB" id="5287589at2"/>
<dbReference type="Proteomes" id="UP000242447">
    <property type="component" value="Chromosome"/>
</dbReference>
<proteinExistence type="predicted"/>
<gene>
    <name evidence="2" type="ORF">BVG79_01987</name>
</gene>
<dbReference type="EMBL" id="CP019937">
    <property type="protein sequence ID" value="ARO15329.1"/>
    <property type="molecule type" value="Genomic_DNA"/>
</dbReference>
<sequence>MSLKFKPFVVSGTKLTVHGRSHLLKPSTDGSFRAESMDGGDVEIWTLQEFLAKSAHQSASQSHIHSKSDEASRRIRDNGRFHKGQLTEKARDDLEFRKALCLGVEACVVRGTAVTAASLDEPKTKRAILEIARQYYTKRPIHLAPRGGGTREGAFLPCGRTLKLYWQRYIGSDYDDMALADQTWLRGNRQRRICWRTAELIRQAIEDVALDLKKPTAAAVHRRYKDLVLIENVKRRANELTELKVVSTRTISNEINAIGATALAIARDGERVATNNRTRGRTDTPALMVGELVEVDECKLSILAIVRHLGIWQRLSLEQREMLEELDDYVKTRLFLVLALDVATRMPLGWVLTDAPNREATMQTLRMAMRSKEREKVIYDCVCDPMPPVGIACVTVDNGPGVRNGKVATALLGANSQFISVRAYHSGDKPYVERFFGSMEGRLLNLLHGYTGRRAGHLKGYDASRSATFVRDELYAMVTKYLVDDYPNEIHHGDTFLRQKPIEAARRLAEEGWAISTISPQDLRLHFGWKRNATITDEGVKVFGLPYNSPELQRHRDGPHRKVEVYINPDCINDVTVLVQDCPDYIHADLSWTQMRDMSLAEFLAVAEAVRAADPYKNTDFDLALAKMRDEQFRYLRKLAIERDIPRSYMTIEEAQAKADRLTTGMHAYKPAVTVGTVAPGNLSNPAFWGMEQNGAADFGRNIDEGRALAQSDPADPVFVRPHIDGKFE</sequence>
<reference evidence="2 3" key="1">
    <citation type="submission" date="2017-02" db="EMBL/GenBank/DDBJ databases">
        <title>Ketogulonicigenium robustum SPU B003 Genome sequencing and assembly.</title>
        <authorList>
            <person name="Li Y."/>
            <person name="Liu L."/>
            <person name="Wang C."/>
            <person name="Zhang M."/>
            <person name="Zhang T."/>
            <person name="Zhang Y."/>
        </authorList>
    </citation>
    <scope>NUCLEOTIDE SEQUENCE [LARGE SCALE GENOMIC DNA]</scope>
    <source>
        <strain evidence="2 3">SPU_B003</strain>
    </source>
</reference>
<feature type="region of interest" description="Disordered" evidence="1">
    <location>
        <begin position="57"/>
        <end position="82"/>
    </location>
</feature>
<name>A0A1W6P1L6_9RHOB</name>
<feature type="compositionally biased region" description="Basic and acidic residues" evidence="1">
    <location>
        <begin position="66"/>
        <end position="82"/>
    </location>
</feature>
<dbReference type="AlphaFoldDB" id="A0A1W6P1L6"/>
<dbReference type="KEGG" id="kro:BVG79_01987"/>
<dbReference type="Gene3D" id="3.30.420.10">
    <property type="entry name" value="Ribonuclease H-like superfamily/Ribonuclease H"/>
    <property type="match status" value="1"/>
</dbReference>
<evidence type="ECO:0000313" key="2">
    <source>
        <dbReference type="EMBL" id="ARO15329.1"/>
    </source>
</evidence>
<dbReference type="InterPro" id="IPR012337">
    <property type="entry name" value="RNaseH-like_sf"/>
</dbReference>
<dbReference type="GO" id="GO:0003676">
    <property type="term" value="F:nucleic acid binding"/>
    <property type="evidence" value="ECO:0007669"/>
    <property type="project" value="InterPro"/>
</dbReference>
<dbReference type="RefSeq" id="WP_157115675.1">
    <property type="nucleotide sequence ID" value="NZ_CP019937.1"/>
</dbReference>
<evidence type="ECO:0000313" key="3">
    <source>
        <dbReference type="Proteomes" id="UP000242447"/>
    </source>
</evidence>
<accession>A0A1W6P1L6</accession>